<sequence>MTAAQIRRRSDSSDRDDPRQAERFEKARAARSMTLLEDYVELIADLLKEHGEARTTDIARILGVTHPTATKTIARLRREGLAVSRPYRGVFLTEAGIALADRVRRRHRLVVELLIAVGVPQESAEADAEGIEHHVSDVTLSAFERYLKKSAAGGRSLGATGKP</sequence>
<dbReference type="Proteomes" id="UP001595704">
    <property type="component" value="Unassembled WGS sequence"/>
</dbReference>
<gene>
    <name evidence="16" type="primary">mntR</name>
    <name evidence="16" type="ORF">ACFONL_13050</name>
</gene>
<evidence type="ECO:0000256" key="1">
    <source>
        <dbReference type="ARBA" id="ARBA00004496"/>
    </source>
</evidence>
<dbReference type="InterPro" id="IPR022689">
    <property type="entry name" value="Iron_dep_repressor"/>
</dbReference>
<feature type="region of interest" description="Disordered" evidence="14">
    <location>
        <begin position="1"/>
        <end position="21"/>
    </location>
</feature>
<dbReference type="SMART" id="SM00529">
    <property type="entry name" value="HTH_DTXR"/>
    <property type="match status" value="1"/>
</dbReference>
<dbReference type="Gene3D" id="1.10.10.10">
    <property type="entry name" value="Winged helix-like DNA-binding domain superfamily/Winged helix DNA-binding domain"/>
    <property type="match status" value="1"/>
</dbReference>
<dbReference type="PANTHER" id="PTHR33238">
    <property type="entry name" value="IRON (METAL) DEPENDENT REPRESSOR, DTXR FAMILY"/>
    <property type="match status" value="1"/>
</dbReference>
<evidence type="ECO:0000256" key="7">
    <source>
        <dbReference type="ARBA" id="ARBA00023015"/>
    </source>
</evidence>
<dbReference type="InterPro" id="IPR001367">
    <property type="entry name" value="Fe_dep_repressor"/>
</dbReference>
<dbReference type="InterPro" id="IPR036390">
    <property type="entry name" value="WH_DNA-bd_sf"/>
</dbReference>
<comment type="function">
    <text evidence="12">In the presence of manganese, represses expression of mntH and mntS. Up-regulates expression of mntP.</text>
</comment>
<comment type="similarity">
    <text evidence="2">Belongs to the DtxR/MntR family.</text>
</comment>
<dbReference type="PANTHER" id="PTHR33238:SF11">
    <property type="entry name" value="TRANSCRIPTIONAL REGULATOR MNTR"/>
    <property type="match status" value="1"/>
</dbReference>
<comment type="caution">
    <text evidence="16">The sequence shown here is derived from an EMBL/GenBank/DDBJ whole genome shotgun (WGS) entry which is preliminary data.</text>
</comment>
<evidence type="ECO:0000256" key="2">
    <source>
        <dbReference type="ARBA" id="ARBA00007871"/>
    </source>
</evidence>
<organism evidence="16 17">
    <name type="scientific">Camelimonas fluminis</name>
    <dbReference type="NCBI Taxonomy" id="1576911"/>
    <lineage>
        <taxon>Bacteria</taxon>
        <taxon>Pseudomonadati</taxon>
        <taxon>Pseudomonadota</taxon>
        <taxon>Alphaproteobacteria</taxon>
        <taxon>Hyphomicrobiales</taxon>
        <taxon>Chelatococcaceae</taxon>
        <taxon>Camelimonas</taxon>
    </lineage>
</organism>
<evidence type="ECO:0000256" key="6">
    <source>
        <dbReference type="ARBA" id="ARBA00022491"/>
    </source>
</evidence>
<evidence type="ECO:0000256" key="8">
    <source>
        <dbReference type="ARBA" id="ARBA00023125"/>
    </source>
</evidence>
<keyword evidence="8" id="KW-0238">DNA-binding</keyword>
<keyword evidence="10" id="KW-0804">Transcription</keyword>
<dbReference type="Pfam" id="PF01325">
    <property type="entry name" value="Fe_dep_repress"/>
    <property type="match status" value="1"/>
</dbReference>
<evidence type="ECO:0000256" key="9">
    <source>
        <dbReference type="ARBA" id="ARBA00023159"/>
    </source>
</evidence>
<comment type="subunit">
    <text evidence="3">Homodimer.</text>
</comment>
<dbReference type="InterPro" id="IPR036421">
    <property type="entry name" value="Fe_dep_repressor_sf"/>
</dbReference>
<keyword evidence="9" id="KW-0010">Activator</keyword>
<keyword evidence="6" id="KW-0678">Repressor</keyword>
<dbReference type="NCBIfam" id="NF008273">
    <property type="entry name" value="PRK11050.1"/>
    <property type="match status" value="1"/>
</dbReference>
<evidence type="ECO:0000256" key="3">
    <source>
        <dbReference type="ARBA" id="ARBA00011738"/>
    </source>
</evidence>
<evidence type="ECO:0000256" key="13">
    <source>
        <dbReference type="ARBA" id="ARBA00032593"/>
    </source>
</evidence>
<dbReference type="RefSeq" id="WP_244643267.1">
    <property type="nucleotide sequence ID" value="NZ_BNCG01000036.1"/>
</dbReference>
<dbReference type="InterPro" id="IPR022687">
    <property type="entry name" value="HTH_DTXR"/>
</dbReference>
<dbReference type="Gene3D" id="1.10.60.10">
    <property type="entry name" value="Iron dependent repressor, metal binding and dimerisation domain"/>
    <property type="match status" value="1"/>
</dbReference>
<reference evidence="17" key="1">
    <citation type="journal article" date="2019" name="Int. J. Syst. Evol. Microbiol.">
        <title>The Global Catalogue of Microorganisms (GCM) 10K type strain sequencing project: providing services to taxonomists for standard genome sequencing and annotation.</title>
        <authorList>
            <consortium name="The Broad Institute Genomics Platform"/>
            <consortium name="The Broad Institute Genome Sequencing Center for Infectious Disease"/>
            <person name="Wu L."/>
            <person name="Ma J."/>
        </authorList>
    </citation>
    <scope>NUCLEOTIDE SEQUENCE [LARGE SCALE GENOMIC DNA]</scope>
    <source>
        <strain evidence="17">KCTC 42282</strain>
    </source>
</reference>
<evidence type="ECO:0000256" key="10">
    <source>
        <dbReference type="ARBA" id="ARBA00023163"/>
    </source>
</evidence>
<dbReference type="EMBL" id="JBHRYC010000063">
    <property type="protein sequence ID" value="MFC3638288.1"/>
    <property type="molecule type" value="Genomic_DNA"/>
</dbReference>
<evidence type="ECO:0000313" key="16">
    <source>
        <dbReference type="EMBL" id="MFC3638288.1"/>
    </source>
</evidence>
<evidence type="ECO:0000259" key="15">
    <source>
        <dbReference type="PROSITE" id="PS50944"/>
    </source>
</evidence>
<keyword evidence="17" id="KW-1185">Reference proteome</keyword>
<dbReference type="InterPro" id="IPR050536">
    <property type="entry name" value="DtxR_MntR_Metal-Reg"/>
</dbReference>
<accession>A0ABV7UIB8</accession>
<feature type="compositionally biased region" description="Basic and acidic residues" evidence="14">
    <location>
        <begin position="8"/>
        <end position="21"/>
    </location>
</feature>
<proteinExistence type="inferred from homology"/>
<evidence type="ECO:0000256" key="12">
    <source>
        <dbReference type="ARBA" id="ARBA00025185"/>
    </source>
</evidence>
<dbReference type="InterPro" id="IPR036388">
    <property type="entry name" value="WH-like_DNA-bd_sf"/>
</dbReference>
<name>A0ABV7UIB8_9HYPH</name>
<comment type="subcellular location">
    <subcellularLocation>
        <location evidence="1">Cytoplasm</location>
    </subcellularLocation>
</comment>
<evidence type="ECO:0000256" key="14">
    <source>
        <dbReference type="SAM" id="MobiDB-lite"/>
    </source>
</evidence>
<dbReference type="SUPFAM" id="SSF46785">
    <property type="entry name" value="Winged helix' DNA-binding domain"/>
    <property type="match status" value="1"/>
</dbReference>
<dbReference type="Pfam" id="PF02742">
    <property type="entry name" value="Fe_dep_repr_C"/>
    <property type="match status" value="1"/>
</dbReference>
<protein>
    <recommendedName>
        <fullName evidence="4">Transcriptional regulator MntR</fullName>
    </recommendedName>
    <alternativeName>
        <fullName evidence="13">Manganese transport regulator</fullName>
    </alternativeName>
</protein>
<dbReference type="PROSITE" id="PS50944">
    <property type="entry name" value="HTH_DTXR"/>
    <property type="match status" value="1"/>
</dbReference>
<keyword evidence="5" id="KW-0963">Cytoplasm</keyword>
<keyword evidence="11" id="KW-0464">Manganese</keyword>
<evidence type="ECO:0000256" key="5">
    <source>
        <dbReference type="ARBA" id="ARBA00022490"/>
    </source>
</evidence>
<dbReference type="SUPFAM" id="SSF47979">
    <property type="entry name" value="Iron-dependent repressor protein, dimerization domain"/>
    <property type="match status" value="1"/>
</dbReference>
<feature type="domain" description="HTH dtxR-type" evidence="15">
    <location>
        <begin position="33"/>
        <end position="93"/>
    </location>
</feature>
<keyword evidence="7" id="KW-0805">Transcription regulation</keyword>
<evidence type="ECO:0000256" key="4">
    <source>
        <dbReference type="ARBA" id="ARBA00022386"/>
    </source>
</evidence>
<evidence type="ECO:0000256" key="11">
    <source>
        <dbReference type="ARBA" id="ARBA00023211"/>
    </source>
</evidence>
<evidence type="ECO:0000313" key="17">
    <source>
        <dbReference type="Proteomes" id="UP001595704"/>
    </source>
</evidence>